<comment type="caution">
    <text evidence="2">The sequence shown here is derived from an EMBL/GenBank/DDBJ whole genome shotgun (WGS) entry which is preliminary data.</text>
</comment>
<proteinExistence type="predicted"/>
<keyword evidence="1" id="KW-1133">Transmembrane helix</keyword>
<evidence type="ECO:0000313" key="2">
    <source>
        <dbReference type="EMBL" id="KAF6764380.1"/>
    </source>
</evidence>
<keyword evidence="1" id="KW-0812">Transmembrane</keyword>
<dbReference type="Proteomes" id="UP000521943">
    <property type="component" value="Unassembled WGS sequence"/>
</dbReference>
<name>A0A8H6IEZ9_9AGAR</name>
<protein>
    <submittedName>
        <fullName evidence="2">Uncharacterized protein</fullName>
    </submittedName>
</protein>
<evidence type="ECO:0000256" key="1">
    <source>
        <dbReference type="SAM" id="Phobius"/>
    </source>
</evidence>
<feature type="transmembrane region" description="Helical" evidence="1">
    <location>
        <begin position="21"/>
        <end position="45"/>
    </location>
</feature>
<gene>
    <name evidence="2" type="ORF">DFP72DRAFT_421225</name>
</gene>
<reference evidence="2 3" key="1">
    <citation type="submission" date="2020-07" db="EMBL/GenBank/DDBJ databases">
        <title>Comparative genomics of pyrophilous fungi reveals a link between fire events and developmental genes.</title>
        <authorList>
            <consortium name="DOE Joint Genome Institute"/>
            <person name="Steindorff A.S."/>
            <person name="Carver A."/>
            <person name="Calhoun S."/>
            <person name="Stillman K."/>
            <person name="Liu H."/>
            <person name="Lipzen A."/>
            <person name="Pangilinan J."/>
            <person name="Labutti K."/>
            <person name="Bruns T.D."/>
            <person name="Grigoriev I.V."/>
        </authorList>
    </citation>
    <scope>NUCLEOTIDE SEQUENCE [LARGE SCALE GENOMIC DNA]</scope>
    <source>
        <strain evidence="2 3">CBS 144469</strain>
    </source>
</reference>
<evidence type="ECO:0000313" key="3">
    <source>
        <dbReference type="Proteomes" id="UP000521943"/>
    </source>
</evidence>
<organism evidence="2 3">
    <name type="scientific">Ephemerocybe angulata</name>
    <dbReference type="NCBI Taxonomy" id="980116"/>
    <lineage>
        <taxon>Eukaryota</taxon>
        <taxon>Fungi</taxon>
        <taxon>Dikarya</taxon>
        <taxon>Basidiomycota</taxon>
        <taxon>Agaricomycotina</taxon>
        <taxon>Agaricomycetes</taxon>
        <taxon>Agaricomycetidae</taxon>
        <taxon>Agaricales</taxon>
        <taxon>Agaricineae</taxon>
        <taxon>Psathyrellaceae</taxon>
        <taxon>Ephemerocybe</taxon>
    </lineage>
</organism>
<sequence>MKVQGRLLTDGIPSPSSSGALLVLGSTALVVLTAVHAGVVAALFWSPDVAGECDCGDAGGMGWDLNESLIPFGIFTSSSSASRPARHRAGRDRAYRRRLQPSGGAEGCPLVCFGVCLACCVFPPFFSFFGLVRLILSGILLDSEFESRWISRSQSWVRWRLEPPYSRSPRFSG</sequence>
<dbReference type="EMBL" id="JACGCI010000004">
    <property type="protein sequence ID" value="KAF6764380.1"/>
    <property type="molecule type" value="Genomic_DNA"/>
</dbReference>
<feature type="transmembrane region" description="Helical" evidence="1">
    <location>
        <begin position="121"/>
        <end position="141"/>
    </location>
</feature>
<dbReference type="AlphaFoldDB" id="A0A8H6IEZ9"/>
<keyword evidence="3" id="KW-1185">Reference proteome</keyword>
<keyword evidence="1" id="KW-0472">Membrane</keyword>
<accession>A0A8H6IEZ9</accession>